<sequence>MALNWQHRNMVDENHAENYGSSLDPQIMANEPFYAITELMQFAAFSICQLINMIDSTVSRATLATTIVANNYDISELSYHQQLLDEVARTFRENLRVIEQRGSATWPKAKDAKQRAKADRIAASLLKDYEELQHRNQDLIKRCHNHMKTIINQASLAETQRSLEQARQVTQLTWLAFMFVPLTFTTSFLGMNLSIFGQGTVSLWLWFAITVPLMLIAFALLILGNGAPWKLGGDTYVLGSKRRRLFNGIWNINARL</sequence>
<keyword evidence="5" id="KW-0175">Coiled coil</keyword>
<protein>
    <submittedName>
        <fullName evidence="7">Uncharacterized protein</fullName>
    </submittedName>
</protein>
<feature type="transmembrane region" description="Helical" evidence="6">
    <location>
        <begin position="203"/>
        <end position="223"/>
    </location>
</feature>
<keyword evidence="2 6" id="KW-0812">Transmembrane</keyword>
<evidence type="ECO:0000313" key="8">
    <source>
        <dbReference type="Proteomes" id="UP000799539"/>
    </source>
</evidence>
<dbReference type="InterPro" id="IPR045863">
    <property type="entry name" value="CorA_TM1_TM2"/>
</dbReference>
<dbReference type="Gene3D" id="1.20.58.340">
    <property type="entry name" value="Magnesium transport protein CorA, transmembrane region"/>
    <property type="match status" value="1"/>
</dbReference>
<evidence type="ECO:0000256" key="6">
    <source>
        <dbReference type="SAM" id="Phobius"/>
    </source>
</evidence>
<evidence type="ECO:0000256" key="1">
    <source>
        <dbReference type="ARBA" id="ARBA00004141"/>
    </source>
</evidence>
<dbReference type="GO" id="GO:0016020">
    <property type="term" value="C:membrane"/>
    <property type="evidence" value="ECO:0007669"/>
    <property type="project" value="UniProtKB-SubCell"/>
</dbReference>
<name>A0A6A6EY13_9PEZI</name>
<evidence type="ECO:0000256" key="5">
    <source>
        <dbReference type="SAM" id="Coils"/>
    </source>
</evidence>
<dbReference type="GO" id="GO:0046873">
    <property type="term" value="F:metal ion transmembrane transporter activity"/>
    <property type="evidence" value="ECO:0007669"/>
    <property type="project" value="InterPro"/>
</dbReference>
<keyword evidence="4 6" id="KW-0472">Membrane</keyword>
<dbReference type="Proteomes" id="UP000799539">
    <property type="component" value="Unassembled WGS sequence"/>
</dbReference>
<evidence type="ECO:0000256" key="2">
    <source>
        <dbReference type="ARBA" id="ARBA00022692"/>
    </source>
</evidence>
<evidence type="ECO:0000256" key="3">
    <source>
        <dbReference type="ARBA" id="ARBA00022989"/>
    </source>
</evidence>
<reference evidence="7" key="1">
    <citation type="journal article" date="2020" name="Stud. Mycol.">
        <title>101 Dothideomycetes genomes: a test case for predicting lifestyles and emergence of pathogens.</title>
        <authorList>
            <person name="Haridas S."/>
            <person name="Albert R."/>
            <person name="Binder M."/>
            <person name="Bloem J."/>
            <person name="Labutti K."/>
            <person name="Salamov A."/>
            <person name="Andreopoulos B."/>
            <person name="Baker S."/>
            <person name="Barry K."/>
            <person name="Bills G."/>
            <person name="Bluhm B."/>
            <person name="Cannon C."/>
            <person name="Castanera R."/>
            <person name="Culley D."/>
            <person name="Daum C."/>
            <person name="Ezra D."/>
            <person name="Gonzalez J."/>
            <person name="Henrissat B."/>
            <person name="Kuo A."/>
            <person name="Liang C."/>
            <person name="Lipzen A."/>
            <person name="Lutzoni F."/>
            <person name="Magnuson J."/>
            <person name="Mondo S."/>
            <person name="Nolan M."/>
            <person name="Ohm R."/>
            <person name="Pangilinan J."/>
            <person name="Park H.-J."/>
            <person name="Ramirez L."/>
            <person name="Alfaro M."/>
            <person name="Sun H."/>
            <person name="Tritt A."/>
            <person name="Yoshinaga Y."/>
            <person name="Zwiers L.-H."/>
            <person name="Turgeon B."/>
            <person name="Goodwin S."/>
            <person name="Spatafora J."/>
            <person name="Crous P."/>
            <person name="Grigoriev I."/>
        </authorList>
    </citation>
    <scope>NUCLEOTIDE SEQUENCE</scope>
    <source>
        <strain evidence="7">SCOH1-5</strain>
    </source>
</reference>
<accession>A0A6A6EY13</accession>
<evidence type="ECO:0000313" key="7">
    <source>
        <dbReference type="EMBL" id="KAF2206286.1"/>
    </source>
</evidence>
<dbReference type="SUPFAM" id="SSF144083">
    <property type="entry name" value="Magnesium transport protein CorA, transmembrane region"/>
    <property type="match status" value="1"/>
</dbReference>
<feature type="coiled-coil region" evidence="5">
    <location>
        <begin position="122"/>
        <end position="149"/>
    </location>
</feature>
<organism evidence="7 8">
    <name type="scientific">Cercospora zeae-maydis SCOH1-5</name>
    <dbReference type="NCBI Taxonomy" id="717836"/>
    <lineage>
        <taxon>Eukaryota</taxon>
        <taxon>Fungi</taxon>
        <taxon>Dikarya</taxon>
        <taxon>Ascomycota</taxon>
        <taxon>Pezizomycotina</taxon>
        <taxon>Dothideomycetes</taxon>
        <taxon>Dothideomycetidae</taxon>
        <taxon>Mycosphaerellales</taxon>
        <taxon>Mycosphaerellaceae</taxon>
        <taxon>Cercospora</taxon>
    </lineage>
</organism>
<comment type="subcellular location">
    <subcellularLocation>
        <location evidence="1">Membrane</location>
        <topology evidence="1">Multi-pass membrane protein</topology>
    </subcellularLocation>
</comment>
<feature type="transmembrane region" description="Helical" evidence="6">
    <location>
        <begin position="172"/>
        <end position="191"/>
    </location>
</feature>
<gene>
    <name evidence="7" type="ORF">CERZMDRAFT_103537</name>
</gene>
<evidence type="ECO:0000256" key="4">
    <source>
        <dbReference type="ARBA" id="ARBA00023136"/>
    </source>
</evidence>
<dbReference type="Pfam" id="PF01544">
    <property type="entry name" value="CorA"/>
    <property type="match status" value="1"/>
</dbReference>
<dbReference type="OrthoDB" id="3231000at2759"/>
<keyword evidence="3 6" id="KW-1133">Transmembrane helix</keyword>
<keyword evidence="8" id="KW-1185">Reference proteome</keyword>
<dbReference type="AlphaFoldDB" id="A0A6A6EY13"/>
<dbReference type="EMBL" id="ML992727">
    <property type="protein sequence ID" value="KAF2206286.1"/>
    <property type="molecule type" value="Genomic_DNA"/>
</dbReference>
<proteinExistence type="predicted"/>
<dbReference type="InterPro" id="IPR002523">
    <property type="entry name" value="MgTranspt_CorA/ZnTranspt_ZntB"/>
</dbReference>